<feature type="transmembrane region" description="Helical" evidence="1">
    <location>
        <begin position="108"/>
        <end position="127"/>
    </location>
</feature>
<dbReference type="PANTHER" id="PTHR35302:SF1">
    <property type="entry name" value="PROTEIN COFACTOR ASSEMBLY OF COMPLEX C SUBUNIT B CCB1, CHLOROPLASTIC"/>
    <property type="match status" value="1"/>
</dbReference>
<proteinExistence type="predicted"/>
<keyword evidence="1" id="KW-1133">Transmembrane helix</keyword>
<comment type="caution">
    <text evidence="2">The sequence shown here is derived from an EMBL/GenBank/DDBJ whole genome shotgun (WGS) entry which is preliminary data.</text>
</comment>
<sequence>MQTAFSSTLFLTILLAIGLGFFLRAASKDRTTIVDVQSPLPPLEVLKGISFWLEERGWKKNGGNVEEKLLIFSGNVASSAFLVIFLSCLGGVGSACLGLVLIQLYPSLSWWPLLLAVIGAPLAGSIYRIKSKREESLEVKLLSSDISDISILRIKAHRDELIAIQLELSGSLELSSENSLLSSPI</sequence>
<accession>A0A0A2C8W6</accession>
<feature type="transmembrane region" description="Helical" evidence="1">
    <location>
        <begin position="6"/>
        <end position="23"/>
    </location>
</feature>
<dbReference type="RefSeq" id="WP_036904506.1">
    <property type="nucleotide sequence ID" value="NZ_CP138967.1"/>
</dbReference>
<keyword evidence="1" id="KW-0472">Membrane</keyword>
<keyword evidence="1" id="KW-0812">Transmembrane</keyword>
<dbReference type="AlphaFoldDB" id="A0A0A2C8W6"/>
<dbReference type="PANTHER" id="PTHR35302">
    <property type="match status" value="1"/>
</dbReference>
<protein>
    <recommendedName>
        <fullName evidence="4">Cofactor assembly of complex C subunit B</fullName>
    </recommendedName>
</protein>
<name>A0A0A2C8W6_PROMR</name>
<feature type="transmembrane region" description="Helical" evidence="1">
    <location>
        <begin position="69"/>
        <end position="102"/>
    </location>
</feature>
<reference evidence="3" key="1">
    <citation type="journal article" date="2014" name="Sci. Data">
        <title>Genomes of diverse isolates of the marine cyanobacterium Prochlorococcus.</title>
        <authorList>
            <person name="Biller S."/>
            <person name="Berube P."/>
            <person name="Thompson J."/>
            <person name="Kelly L."/>
            <person name="Roggensack S."/>
            <person name="Awad L."/>
            <person name="Roache-Johnson K."/>
            <person name="Ding H."/>
            <person name="Giovannoni S.J."/>
            <person name="Moore L.R."/>
            <person name="Chisholm S.W."/>
        </authorList>
    </citation>
    <scope>NUCLEOTIDE SEQUENCE [LARGE SCALE GENOMIC DNA]</scope>
    <source>
        <strain evidence="3">PAC1</strain>
    </source>
</reference>
<evidence type="ECO:0000313" key="3">
    <source>
        <dbReference type="Proteomes" id="UP000030392"/>
    </source>
</evidence>
<evidence type="ECO:0000256" key="1">
    <source>
        <dbReference type="SAM" id="Phobius"/>
    </source>
</evidence>
<evidence type="ECO:0000313" key="2">
    <source>
        <dbReference type="EMBL" id="KGG21972.1"/>
    </source>
</evidence>
<dbReference type="Proteomes" id="UP000030392">
    <property type="component" value="Unassembled WGS sequence"/>
</dbReference>
<gene>
    <name evidence="2" type="ORF">EV03_0291</name>
</gene>
<organism evidence="2 3">
    <name type="scientific">Prochlorococcus marinus str. PAC1</name>
    <dbReference type="NCBI Taxonomy" id="59924"/>
    <lineage>
        <taxon>Bacteria</taxon>
        <taxon>Bacillati</taxon>
        <taxon>Cyanobacteriota</taxon>
        <taxon>Cyanophyceae</taxon>
        <taxon>Synechococcales</taxon>
        <taxon>Prochlorococcaceae</taxon>
        <taxon>Prochlorococcus</taxon>
    </lineage>
</organism>
<dbReference type="InterPro" id="IPR021919">
    <property type="entry name" value="CCB1"/>
</dbReference>
<dbReference type="Pfam" id="PF12046">
    <property type="entry name" value="CCB1"/>
    <property type="match status" value="1"/>
</dbReference>
<dbReference type="EMBL" id="JNAX01000004">
    <property type="protein sequence ID" value="KGG21972.1"/>
    <property type="molecule type" value="Genomic_DNA"/>
</dbReference>
<evidence type="ECO:0008006" key="4">
    <source>
        <dbReference type="Google" id="ProtNLM"/>
    </source>
</evidence>